<comment type="caution">
    <text evidence="1">The sequence shown here is derived from an EMBL/GenBank/DDBJ whole genome shotgun (WGS) entry which is preliminary data.</text>
</comment>
<protein>
    <submittedName>
        <fullName evidence="1">Uncharacterized protein</fullName>
    </submittedName>
</protein>
<evidence type="ECO:0000313" key="1">
    <source>
        <dbReference type="EMBL" id="KAK4019741.1"/>
    </source>
</evidence>
<name>A0ABR0A3M2_9CRUS</name>
<dbReference type="Proteomes" id="UP001234178">
    <property type="component" value="Unassembled WGS sequence"/>
</dbReference>
<evidence type="ECO:0000313" key="2">
    <source>
        <dbReference type="Proteomes" id="UP001234178"/>
    </source>
</evidence>
<dbReference type="EMBL" id="JAOYFB010000036">
    <property type="protein sequence ID" value="KAK4019741.1"/>
    <property type="molecule type" value="Genomic_DNA"/>
</dbReference>
<gene>
    <name evidence="1" type="ORF">OUZ56_001749</name>
</gene>
<organism evidence="1 2">
    <name type="scientific">Daphnia magna</name>
    <dbReference type="NCBI Taxonomy" id="35525"/>
    <lineage>
        <taxon>Eukaryota</taxon>
        <taxon>Metazoa</taxon>
        <taxon>Ecdysozoa</taxon>
        <taxon>Arthropoda</taxon>
        <taxon>Crustacea</taxon>
        <taxon>Branchiopoda</taxon>
        <taxon>Diplostraca</taxon>
        <taxon>Cladocera</taxon>
        <taxon>Anomopoda</taxon>
        <taxon>Daphniidae</taxon>
        <taxon>Daphnia</taxon>
    </lineage>
</organism>
<accession>A0ABR0A3M2</accession>
<sequence>MGVEEGVVRSSSLPETAESSFTYHRKMEANYYYSAGQVRHVNHRLSFALYPNDDDGDGVESLLIKKEKRTVDNHHHPSIIIYANL</sequence>
<keyword evidence="2" id="KW-1185">Reference proteome</keyword>
<proteinExistence type="predicted"/>
<reference evidence="1 2" key="1">
    <citation type="journal article" date="2023" name="Nucleic Acids Res.">
        <title>The hologenome of Daphnia magna reveals possible DNA methylation and microbiome-mediated evolution of the host genome.</title>
        <authorList>
            <person name="Chaturvedi A."/>
            <person name="Li X."/>
            <person name="Dhandapani V."/>
            <person name="Marshall H."/>
            <person name="Kissane S."/>
            <person name="Cuenca-Cambronero M."/>
            <person name="Asole G."/>
            <person name="Calvet F."/>
            <person name="Ruiz-Romero M."/>
            <person name="Marangio P."/>
            <person name="Guigo R."/>
            <person name="Rago D."/>
            <person name="Mirbahai L."/>
            <person name="Eastwood N."/>
            <person name="Colbourne J.K."/>
            <person name="Zhou J."/>
            <person name="Mallon E."/>
            <person name="Orsini L."/>
        </authorList>
    </citation>
    <scope>NUCLEOTIDE SEQUENCE [LARGE SCALE GENOMIC DNA]</scope>
    <source>
        <strain evidence="1">LRV0_1</strain>
    </source>
</reference>